<accession>A0A499ULT4</accession>
<dbReference type="EMBL" id="AP019620">
    <property type="protein sequence ID" value="BBJ41390.1"/>
    <property type="molecule type" value="Genomic_DNA"/>
</dbReference>
<name>A0A499ULT4_9ACTN</name>
<evidence type="ECO:0000313" key="1">
    <source>
        <dbReference type="EMBL" id="BBJ41390.1"/>
    </source>
</evidence>
<dbReference type="AlphaFoldDB" id="A0A499ULT4"/>
<protein>
    <submittedName>
        <fullName evidence="1">Uncharacterized protein</fullName>
    </submittedName>
</protein>
<gene>
    <name evidence="1" type="ORF">SSPO_041080</name>
</gene>
<organism evidence="1 2">
    <name type="scientific">Streptomyces antimycoticus</name>
    <dbReference type="NCBI Taxonomy" id="68175"/>
    <lineage>
        <taxon>Bacteria</taxon>
        <taxon>Bacillati</taxon>
        <taxon>Actinomycetota</taxon>
        <taxon>Actinomycetes</taxon>
        <taxon>Kitasatosporales</taxon>
        <taxon>Streptomycetaceae</taxon>
        <taxon>Streptomyces</taxon>
        <taxon>Streptomyces violaceusniger group</taxon>
    </lineage>
</organism>
<proteinExistence type="predicted"/>
<evidence type="ECO:0000313" key="2">
    <source>
        <dbReference type="Proteomes" id="UP000463951"/>
    </source>
</evidence>
<dbReference type="Proteomes" id="UP000463951">
    <property type="component" value="Chromosome"/>
</dbReference>
<sequence>MRESAGLEEQDLSKQGQGDGCLLLGHPSLPLPMTLARLTLGLVEAVERVNEPLKKSAQIQLRAAFDTGVVRRAANGYVGKAVISVARLVLQRVL</sequence>
<reference evidence="1 2" key="1">
    <citation type="journal article" date="2020" name="Int. J. Syst. Evol. Microbiol.">
        <title>Reclassification of Streptomyces castelarensis and Streptomyces sporoclivatus as later heterotypic synonyms of Streptomyces antimycoticus.</title>
        <authorList>
            <person name="Komaki H."/>
            <person name="Tamura T."/>
        </authorList>
    </citation>
    <scope>NUCLEOTIDE SEQUENCE [LARGE SCALE GENOMIC DNA]</scope>
    <source>
        <strain evidence="1 2">NBRC 100767</strain>
    </source>
</reference>